<evidence type="ECO:0000256" key="1">
    <source>
        <dbReference type="SAM" id="SignalP"/>
    </source>
</evidence>
<gene>
    <name evidence="2" type="ORF">E3W66_05090</name>
</gene>
<dbReference type="GO" id="GO:0030288">
    <property type="term" value="C:outer membrane-bounded periplasmic space"/>
    <property type="evidence" value="ECO:0007669"/>
    <property type="project" value="InterPro"/>
</dbReference>
<dbReference type="AlphaFoldDB" id="A0A4Y8ULK7"/>
<sequence length="275" mass="29484">MYSTDRRLAPLLLLCATLLAGGCATLGGNDAAPLPQRQGAFTIEADFFGALKGFGGNLEQSYTVAVIDFQDLTGSRIEGGASTAVATSGKLLTEFLLTSPSLQSKFQVYSRSSLKELLTERTLAENFDRNRKNRLLADTPESLMAVVSQQLQPLFDLADIRPVDLLISGAVVGYDKNLSDDGMAAGLLGYNAKQKRSVDQLYVMVQLIETKTGRIRSVGTAAAEISSTLRSGGYLGFLSQYQILELEGGLAVNDPTTLALFEALSHALVEMFNNA</sequence>
<accession>A0A4Y8ULK7</accession>
<feature type="signal peptide" evidence="1">
    <location>
        <begin position="1"/>
        <end position="20"/>
    </location>
</feature>
<evidence type="ECO:0000313" key="3">
    <source>
        <dbReference type="Proteomes" id="UP000298133"/>
    </source>
</evidence>
<keyword evidence="3" id="KW-1185">Reference proteome</keyword>
<organism evidence="2 3">
    <name type="scientific">Gammaproteobacteria bacterium LSUCC0057</name>
    <dbReference type="NCBI Taxonomy" id="2559237"/>
    <lineage>
        <taxon>Bacteria</taxon>
        <taxon>Pseudomonadati</taxon>
        <taxon>Pseudomonadota</taxon>
        <taxon>Gammaproteobacteria</taxon>
        <taxon>Cellvibrionales</taxon>
        <taxon>Porticoccaceae</taxon>
        <taxon>SAR92 clade</taxon>
    </lineage>
</organism>
<protein>
    <submittedName>
        <fullName evidence="2">Uncharacterized protein</fullName>
    </submittedName>
</protein>
<feature type="chain" id="PRO_5021466920" evidence="1">
    <location>
        <begin position="21"/>
        <end position="275"/>
    </location>
</feature>
<dbReference type="InterPro" id="IPR005534">
    <property type="entry name" value="Curli_assmbl/transp-comp_CsgG"/>
</dbReference>
<keyword evidence="1" id="KW-0732">Signal</keyword>
<dbReference type="EMBL" id="SPIA01000001">
    <property type="protein sequence ID" value="TFH69292.1"/>
    <property type="molecule type" value="Genomic_DNA"/>
</dbReference>
<dbReference type="OrthoDB" id="1110708at2"/>
<dbReference type="Pfam" id="PF03783">
    <property type="entry name" value="CsgG"/>
    <property type="match status" value="1"/>
</dbReference>
<name>A0A4Y8ULK7_9GAMM</name>
<reference evidence="2 3" key="1">
    <citation type="submission" date="2019-03" db="EMBL/GenBank/DDBJ databases">
        <title>Draft genome of Gammaproteobacteria bacterium LSUCC0057, a member of the SAR92 clade.</title>
        <authorList>
            <person name="Lanclos V.C."/>
            <person name="Doiron C."/>
            <person name="Henson M.W."/>
            <person name="Thrash J.C."/>
        </authorList>
    </citation>
    <scope>NUCLEOTIDE SEQUENCE [LARGE SCALE GENOMIC DNA]</scope>
    <source>
        <strain evidence="2 3">LSUCC0057</strain>
    </source>
</reference>
<comment type="caution">
    <text evidence="2">The sequence shown here is derived from an EMBL/GenBank/DDBJ whole genome shotgun (WGS) entry which is preliminary data.</text>
</comment>
<dbReference type="Gene3D" id="3.40.50.10610">
    <property type="entry name" value="ABC-type transport auxiliary lipoprotein component"/>
    <property type="match status" value="2"/>
</dbReference>
<dbReference type="Proteomes" id="UP000298133">
    <property type="component" value="Unassembled WGS sequence"/>
</dbReference>
<proteinExistence type="predicted"/>
<dbReference type="PROSITE" id="PS51257">
    <property type="entry name" value="PROKAR_LIPOPROTEIN"/>
    <property type="match status" value="1"/>
</dbReference>
<evidence type="ECO:0000313" key="2">
    <source>
        <dbReference type="EMBL" id="TFH69292.1"/>
    </source>
</evidence>